<name>A0A238YQF0_9PSEU</name>
<evidence type="ECO:0000259" key="1">
    <source>
        <dbReference type="Pfam" id="PF11575"/>
    </source>
</evidence>
<dbReference type="EMBL" id="FZNW01000016">
    <property type="protein sequence ID" value="SNR72884.1"/>
    <property type="molecule type" value="Genomic_DNA"/>
</dbReference>
<protein>
    <submittedName>
        <fullName evidence="2">Ferric iron reductase FhuF-like transporter</fullName>
    </submittedName>
</protein>
<dbReference type="InterPro" id="IPR024726">
    <property type="entry name" value="FhuF_C"/>
</dbReference>
<dbReference type="GO" id="GO:0051537">
    <property type="term" value="F:2 iron, 2 sulfur cluster binding"/>
    <property type="evidence" value="ECO:0007669"/>
    <property type="project" value="InterPro"/>
</dbReference>
<dbReference type="Proteomes" id="UP000198348">
    <property type="component" value="Unassembled WGS sequence"/>
</dbReference>
<gene>
    <name evidence="2" type="ORF">SAMN06265360_11664</name>
</gene>
<sequence length="248" mass="25928">MSGLDDMADMADMADVYRTLGHRMAGHAGAAAGAGSLPVPAERLTDPDWIAGRVELAASLYGRASDAVLATVSWYSASSVLLAPAIESLVLHGSALDPSLDAVTLHVRPDGRFTGARSARMCPTAGLEGLGARFADAIGAVVERFSATSGARSRALWAIAADSIANRLLWAGQAAGDVHRATALAAPLAEAIGTDLPRPRYTEIGPHRVVRRVSCCLIDRATGGEKCVSCPNQHPDVRDRRIRRALGS</sequence>
<keyword evidence="3" id="KW-1185">Reference proteome</keyword>
<feature type="domain" description="Ferric siderophore reductase C-terminal" evidence="1">
    <location>
        <begin position="212"/>
        <end position="231"/>
    </location>
</feature>
<reference evidence="2 3" key="1">
    <citation type="submission" date="2017-06" db="EMBL/GenBank/DDBJ databases">
        <authorList>
            <person name="Kim H.J."/>
            <person name="Triplett B.A."/>
        </authorList>
    </citation>
    <scope>NUCLEOTIDE SEQUENCE [LARGE SCALE GENOMIC DNA]</scope>
    <source>
        <strain evidence="2 3">DSM 45207</strain>
    </source>
</reference>
<evidence type="ECO:0000313" key="2">
    <source>
        <dbReference type="EMBL" id="SNR72884.1"/>
    </source>
</evidence>
<proteinExistence type="predicted"/>
<organism evidence="2 3">
    <name type="scientific">Haloechinothrix alba</name>
    <dbReference type="NCBI Taxonomy" id="664784"/>
    <lineage>
        <taxon>Bacteria</taxon>
        <taxon>Bacillati</taxon>
        <taxon>Actinomycetota</taxon>
        <taxon>Actinomycetes</taxon>
        <taxon>Pseudonocardiales</taxon>
        <taxon>Pseudonocardiaceae</taxon>
        <taxon>Haloechinothrix</taxon>
    </lineage>
</organism>
<evidence type="ECO:0000313" key="3">
    <source>
        <dbReference type="Proteomes" id="UP000198348"/>
    </source>
</evidence>
<accession>A0A238YQF0</accession>
<dbReference type="AlphaFoldDB" id="A0A238YQF0"/>
<dbReference type="Pfam" id="PF11575">
    <property type="entry name" value="FhuF_C"/>
    <property type="match status" value="1"/>
</dbReference>